<dbReference type="EMBL" id="LCPO01000009">
    <property type="protein sequence ID" value="KKU98977.1"/>
    <property type="molecule type" value="Genomic_DNA"/>
</dbReference>
<accession>A0A0G1UXU4</accession>
<dbReference type="Proteomes" id="UP000034600">
    <property type="component" value="Unassembled WGS sequence"/>
</dbReference>
<gene>
    <name evidence="2" type="ORF">UY32_C0009G0006</name>
</gene>
<sequence length="57" mass="6292">MPGWRNGLRRGLKILDSKGFVGSNPTPGTRVWFSGRMRPCQGRDGGSIPPTRTMYAN</sequence>
<proteinExistence type="predicted"/>
<evidence type="ECO:0000256" key="1">
    <source>
        <dbReference type="SAM" id="MobiDB-lite"/>
    </source>
</evidence>
<evidence type="ECO:0000313" key="3">
    <source>
        <dbReference type="Proteomes" id="UP000034600"/>
    </source>
</evidence>
<dbReference type="AlphaFoldDB" id="A0A0G1UXU4"/>
<comment type="caution">
    <text evidence="2">The sequence shown here is derived from an EMBL/GenBank/DDBJ whole genome shotgun (WGS) entry which is preliminary data.</text>
</comment>
<name>A0A0G1UXU4_9BACT</name>
<feature type="region of interest" description="Disordered" evidence="1">
    <location>
        <begin position="32"/>
        <end position="57"/>
    </location>
</feature>
<organism evidence="2 3">
    <name type="scientific">Candidatus Jorgensenbacteria bacterium GW2011_GWC1_48_8</name>
    <dbReference type="NCBI Taxonomy" id="1618666"/>
    <lineage>
        <taxon>Bacteria</taxon>
        <taxon>Candidatus Joergenseniibacteriota</taxon>
    </lineage>
</organism>
<evidence type="ECO:0000313" key="2">
    <source>
        <dbReference type="EMBL" id="KKU98977.1"/>
    </source>
</evidence>
<protein>
    <submittedName>
        <fullName evidence="2">Uncharacterized protein</fullName>
    </submittedName>
</protein>
<reference evidence="2 3" key="1">
    <citation type="journal article" date="2015" name="Nature">
        <title>rRNA introns, odd ribosomes, and small enigmatic genomes across a large radiation of phyla.</title>
        <authorList>
            <person name="Brown C.T."/>
            <person name="Hug L.A."/>
            <person name="Thomas B.C."/>
            <person name="Sharon I."/>
            <person name="Castelle C.J."/>
            <person name="Singh A."/>
            <person name="Wilkins M.J."/>
            <person name="Williams K.H."/>
            <person name="Banfield J.F."/>
        </authorList>
    </citation>
    <scope>NUCLEOTIDE SEQUENCE [LARGE SCALE GENOMIC DNA]</scope>
</reference>